<comment type="function">
    <text evidence="2">Functions as a ribosomal silencing factor. Interacts with ribosomal protein uL14 (rplN), blocking formation of intersubunit bridge B8. Prevents association of the 30S and 50S ribosomal subunits and the formation of functional ribosomes, thus repressing translation.</text>
</comment>
<keyword evidence="2" id="KW-0810">Translation regulation</keyword>
<dbReference type="InterPro" id="IPR043519">
    <property type="entry name" value="NT_sf"/>
</dbReference>
<dbReference type="Proteomes" id="UP001375370">
    <property type="component" value="Chromosome"/>
</dbReference>
<evidence type="ECO:0000256" key="2">
    <source>
        <dbReference type="HAMAP-Rule" id="MF_01477"/>
    </source>
</evidence>
<dbReference type="Gene3D" id="3.30.460.10">
    <property type="entry name" value="Beta Polymerase, domain 2"/>
    <property type="match status" value="1"/>
</dbReference>
<dbReference type="HAMAP" id="MF_01477">
    <property type="entry name" value="Iojap_RsfS"/>
    <property type="match status" value="1"/>
</dbReference>
<evidence type="ECO:0000313" key="4">
    <source>
        <dbReference type="Proteomes" id="UP001375370"/>
    </source>
</evidence>
<keyword evidence="2" id="KW-0678">Repressor</keyword>
<proteinExistence type="inferred from homology"/>
<comment type="subunit">
    <text evidence="2">Interacts with ribosomal protein uL14 (rplN).</text>
</comment>
<organism evidence="3 4">
    <name type="scientific">Candidatus Dehalogenimonas loeffleri</name>
    <dbReference type="NCBI Taxonomy" id="3127115"/>
    <lineage>
        <taxon>Bacteria</taxon>
        <taxon>Bacillati</taxon>
        <taxon>Chloroflexota</taxon>
        <taxon>Dehalococcoidia</taxon>
        <taxon>Dehalococcoidales</taxon>
        <taxon>Dehalococcoidaceae</taxon>
        <taxon>Dehalogenimonas</taxon>
    </lineage>
</organism>
<dbReference type="PANTHER" id="PTHR21043">
    <property type="entry name" value="IOJAP SUPERFAMILY ORTHOLOG"/>
    <property type="match status" value="1"/>
</dbReference>
<evidence type="ECO:0000256" key="1">
    <source>
        <dbReference type="ARBA" id="ARBA00010574"/>
    </source>
</evidence>
<sequence>MVGENTLEAIDLARRIADIAMEKQAEDIIITDVRGLSSITDYQVTLSADNQRLARAILDDVVDKLKKENIRPLFSEISGQDADWLILDYGAVMLHIFTPQKRVFFDFDRLWPEAKTVLALQ</sequence>
<evidence type="ECO:0000313" key="3">
    <source>
        <dbReference type="EMBL" id="WWX25713.1"/>
    </source>
</evidence>
<reference evidence="3 4" key="1">
    <citation type="submission" date="2024-03" db="EMBL/GenBank/DDBJ databases">
        <title>A Dehalogenimonas Isolated from Estuarine Sediments Dihaloeliminates Chlorinated Alkanes.</title>
        <authorList>
            <person name="Yang Y."/>
            <person name="Wang H."/>
        </authorList>
    </citation>
    <scope>NUCLEOTIDE SEQUENCE [LARGE SCALE GENOMIC DNA]</scope>
    <source>
        <strain evidence="3 4">W</strain>
    </source>
</reference>
<comment type="similarity">
    <text evidence="1 2">Belongs to the Iojap/RsfS family.</text>
</comment>
<dbReference type="PANTHER" id="PTHR21043:SF0">
    <property type="entry name" value="MITOCHONDRIAL ASSEMBLY OF RIBOSOMAL LARGE SUBUNIT PROTEIN 1"/>
    <property type="match status" value="1"/>
</dbReference>
<keyword evidence="4" id="KW-1185">Reference proteome</keyword>
<dbReference type="InterPro" id="IPR004394">
    <property type="entry name" value="Iojap/RsfS/C7orf30"/>
</dbReference>
<keyword evidence="2" id="KW-0963">Cytoplasm</keyword>
<dbReference type="EMBL" id="CP146612">
    <property type="protein sequence ID" value="WWX25713.1"/>
    <property type="molecule type" value="Genomic_DNA"/>
</dbReference>
<name>A0ABZ2JAG8_9CHLR</name>
<dbReference type="SUPFAM" id="SSF81301">
    <property type="entry name" value="Nucleotidyltransferase"/>
    <property type="match status" value="1"/>
</dbReference>
<dbReference type="NCBIfam" id="TIGR00090">
    <property type="entry name" value="rsfS_iojap_ybeB"/>
    <property type="match status" value="1"/>
</dbReference>
<comment type="subcellular location">
    <subcellularLocation>
        <location evidence="2">Cytoplasm</location>
    </subcellularLocation>
</comment>
<dbReference type="RefSeq" id="WP_338738153.1">
    <property type="nucleotide sequence ID" value="NZ_CP146612.1"/>
</dbReference>
<accession>A0ABZ2JAG8</accession>
<dbReference type="Pfam" id="PF02410">
    <property type="entry name" value="RsfS"/>
    <property type="match status" value="1"/>
</dbReference>
<gene>
    <name evidence="2 3" type="primary">rsfS</name>
    <name evidence="3" type="ORF">V8247_01725</name>
</gene>
<protein>
    <recommendedName>
        <fullName evidence="2">Ribosomal silencing factor RsfS</fullName>
    </recommendedName>
</protein>